<sequence>MVSNTSSLGDDLAEAKRAISDGAHAVGVALGLVEGDVIPGDPAKMREVADHLSKLGSGFERAGQGFKAIDDGGWKGHAADQFRSYLDTCPPKWFSAADAFTSAGRAVAQYAEVLAEAKAAAQRAKEQLEKAKQTSEAARERHNAEVDAYNQRVEAANAGGPEPGPVPGPFTDPAAADREAAEQAIRDAKARVQAAGDQAARALIAACEDAPAEPGLLTKLKENFTDSLESGGRLLGSVVGGALDAVGGLVQLARMIAPFDPYKFTHPAQSAEAAATLAMGLVGAVKDPYAAIKTTVDIDGWKNQPGRTLGSCIPDAIASLAGGAGTASRVASTTRRLTKGARELGGRAAKSAGHLEPPTPHHPPVREAPTPQHLPGHDPGEAFREAQAYVSQHGDPLKLGQSDVWDLDKGADELPKGLTRQPIDNYVEDPRFVYEKLDPDKDALFRKVEAKDLPPGGIDGLFKDGVSARHPDAAADLPHLGAHVAGAAGETPFISTTNSLGHALARDGGLAEGDVILDIRAREAIHGDATFRLQEGDTFMSHGEGERLFIREIPTHQVRGAWTVVNGRPSWIPNPHFDLNRIHRGTR</sequence>
<gene>
    <name evidence="3" type="ORF">ACFQ16_14680</name>
</gene>
<dbReference type="RefSeq" id="WP_345601725.1">
    <property type="nucleotide sequence ID" value="NZ_BAABLT010000048.1"/>
</dbReference>
<protein>
    <submittedName>
        <fullName evidence="3">T7SS-secreted protein</fullName>
    </submittedName>
</protein>
<dbReference type="Proteomes" id="UP001597018">
    <property type="component" value="Unassembled WGS sequence"/>
</dbReference>
<accession>A0ABW3FVU2</accession>
<dbReference type="Gene3D" id="3.90.210.10">
    <property type="entry name" value="Heat-Labile Enterotoxin, subunit A"/>
    <property type="match status" value="1"/>
</dbReference>
<dbReference type="EMBL" id="JBHTIW010000010">
    <property type="protein sequence ID" value="MFD0920990.1"/>
    <property type="molecule type" value="Genomic_DNA"/>
</dbReference>
<proteinExistence type="predicted"/>
<organism evidence="3 4">
    <name type="scientific">Saccharopolyspora rosea</name>
    <dbReference type="NCBI Taxonomy" id="524884"/>
    <lineage>
        <taxon>Bacteria</taxon>
        <taxon>Bacillati</taxon>
        <taxon>Actinomycetota</taxon>
        <taxon>Actinomycetes</taxon>
        <taxon>Pseudonocardiales</taxon>
        <taxon>Pseudonocardiaceae</taxon>
        <taxon>Saccharopolyspora</taxon>
    </lineage>
</organism>
<evidence type="ECO:0000313" key="3">
    <source>
        <dbReference type="EMBL" id="MFD0920990.1"/>
    </source>
</evidence>
<dbReference type="InterPro" id="IPR049082">
    <property type="entry name" value="T7SS_signal"/>
</dbReference>
<name>A0ABW3FVU2_9PSEU</name>
<dbReference type="SUPFAM" id="SSF56399">
    <property type="entry name" value="ADP-ribosylation"/>
    <property type="match status" value="1"/>
</dbReference>
<evidence type="ECO:0000313" key="4">
    <source>
        <dbReference type="Proteomes" id="UP001597018"/>
    </source>
</evidence>
<evidence type="ECO:0000259" key="2">
    <source>
        <dbReference type="Pfam" id="PF21725"/>
    </source>
</evidence>
<keyword evidence="4" id="KW-1185">Reference proteome</keyword>
<evidence type="ECO:0000256" key="1">
    <source>
        <dbReference type="SAM" id="MobiDB-lite"/>
    </source>
</evidence>
<dbReference type="Pfam" id="PF21725">
    <property type="entry name" value="T7SS_signal"/>
    <property type="match status" value="1"/>
</dbReference>
<comment type="caution">
    <text evidence="3">The sequence shown here is derived from an EMBL/GenBank/DDBJ whole genome shotgun (WGS) entry which is preliminary data.</text>
</comment>
<feature type="region of interest" description="Disordered" evidence="1">
    <location>
        <begin position="155"/>
        <end position="183"/>
    </location>
</feature>
<feature type="region of interest" description="Disordered" evidence="1">
    <location>
        <begin position="344"/>
        <end position="380"/>
    </location>
</feature>
<feature type="domain" description="Putative T7SS secretion signal" evidence="2">
    <location>
        <begin position="35"/>
        <end position="214"/>
    </location>
</feature>
<reference evidence="4" key="1">
    <citation type="journal article" date="2019" name="Int. J. Syst. Evol. Microbiol.">
        <title>The Global Catalogue of Microorganisms (GCM) 10K type strain sequencing project: providing services to taxonomists for standard genome sequencing and annotation.</title>
        <authorList>
            <consortium name="The Broad Institute Genomics Platform"/>
            <consortium name="The Broad Institute Genome Sequencing Center for Infectious Disease"/>
            <person name="Wu L."/>
            <person name="Ma J."/>
        </authorList>
    </citation>
    <scope>NUCLEOTIDE SEQUENCE [LARGE SCALE GENOMIC DNA]</scope>
    <source>
        <strain evidence="4">CCUG 56401</strain>
    </source>
</reference>